<dbReference type="Proteomes" id="UP000283543">
    <property type="component" value="Unassembled WGS sequence"/>
</dbReference>
<dbReference type="InterPro" id="IPR000591">
    <property type="entry name" value="DEP_dom"/>
</dbReference>
<name>A0A418BX59_APHAT</name>
<comment type="caution">
    <text evidence="19">The sequence shown here is derived from an EMBL/GenBank/DDBJ whole genome shotgun (WGS) entry which is preliminary data.</text>
</comment>
<dbReference type="InterPro" id="IPR036388">
    <property type="entry name" value="WH-like_DNA-bd_sf"/>
</dbReference>
<dbReference type="EMBL" id="QUTB01005414">
    <property type="protein sequence ID" value="RHY55618.1"/>
    <property type="molecule type" value="Genomic_DNA"/>
</dbReference>
<feature type="domain" description="DEP" evidence="18">
    <location>
        <begin position="403"/>
        <end position="495"/>
    </location>
</feature>
<dbReference type="VEuPathDB" id="FungiDB:H257_13277"/>
<dbReference type="SUPFAM" id="SSF56112">
    <property type="entry name" value="Protein kinase-like (PK-like)"/>
    <property type="match status" value="1"/>
</dbReference>
<dbReference type="PROSITE" id="PS00108">
    <property type="entry name" value="PROTEIN_KINASE_ST"/>
    <property type="match status" value="1"/>
</dbReference>
<feature type="transmembrane region" description="Helical" evidence="16">
    <location>
        <begin position="38"/>
        <end position="60"/>
    </location>
</feature>
<evidence type="ECO:0000256" key="3">
    <source>
        <dbReference type="ARBA" id="ARBA00022527"/>
    </source>
</evidence>
<comment type="catalytic activity">
    <reaction evidence="13">
        <text>L-seryl-[protein] + ATP = O-phospho-L-seryl-[protein] + ADP + H(+)</text>
        <dbReference type="Rhea" id="RHEA:17989"/>
        <dbReference type="Rhea" id="RHEA-COMP:9863"/>
        <dbReference type="Rhea" id="RHEA-COMP:11604"/>
        <dbReference type="ChEBI" id="CHEBI:15378"/>
        <dbReference type="ChEBI" id="CHEBI:29999"/>
        <dbReference type="ChEBI" id="CHEBI:30616"/>
        <dbReference type="ChEBI" id="CHEBI:83421"/>
        <dbReference type="ChEBI" id="CHEBI:456216"/>
        <dbReference type="EC" id="2.7.11.1"/>
    </reaction>
</comment>
<accession>A0A418BX59</accession>
<gene>
    <name evidence="19" type="ORF">DYB34_001526</name>
</gene>
<dbReference type="Pfam" id="PF08507">
    <property type="entry name" value="COPI_assoc"/>
    <property type="match status" value="1"/>
</dbReference>
<evidence type="ECO:0000259" key="17">
    <source>
        <dbReference type="PROSITE" id="PS50011"/>
    </source>
</evidence>
<keyword evidence="3" id="KW-0723">Serine/threonine-protein kinase</keyword>
<dbReference type="Gene3D" id="3.30.200.20">
    <property type="entry name" value="Phosphorylase Kinase, domain 1"/>
    <property type="match status" value="1"/>
</dbReference>
<evidence type="ECO:0000256" key="16">
    <source>
        <dbReference type="SAM" id="Phobius"/>
    </source>
</evidence>
<keyword evidence="4" id="KW-0597">Phosphoprotein</keyword>
<dbReference type="InterPro" id="IPR000719">
    <property type="entry name" value="Prot_kinase_dom"/>
</dbReference>
<dbReference type="FunFam" id="1.10.510.10:FF:000294">
    <property type="entry name" value="Serine/threonine-protein kinase OXI1"/>
    <property type="match status" value="1"/>
</dbReference>
<feature type="transmembrane region" description="Helical" evidence="16">
    <location>
        <begin position="12"/>
        <end position="32"/>
    </location>
</feature>
<evidence type="ECO:0000256" key="11">
    <source>
        <dbReference type="ARBA" id="ARBA00023136"/>
    </source>
</evidence>
<evidence type="ECO:0000256" key="4">
    <source>
        <dbReference type="ARBA" id="ARBA00022553"/>
    </source>
</evidence>
<dbReference type="GO" id="GO:0016020">
    <property type="term" value="C:membrane"/>
    <property type="evidence" value="ECO:0007669"/>
    <property type="project" value="UniProtKB-SubCell"/>
</dbReference>
<feature type="transmembrane region" description="Helical" evidence="16">
    <location>
        <begin position="72"/>
        <end position="94"/>
    </location>
</feature>
<keyword evidence="8" id="KW-0418">Kinase</keyword>
<evidence type="ECO:0000259" key="18">
    <source>
        <dbReference type="PROSITE" id="PS50186"/>
    </source>
</evidence>
<feature type="region of interest" description="Disordered" evidence="15">
    <location>
        <begin position="188"/>
        <end position="216"/>
    </location>
</feature>
<feature type="compositionally biased region" description="Polar residues" evidence="15">
    <location>
        <begin position="202"/>
        <end position="216"/>
    </location>
</feature>
<dbReference type="InterPro" id="IPR036390">
    <property type="entry name" value="WH_DNA-bd_sf"/>
</dbReference>
<dbReference type="PROSITE" id="PS00107">
    <property type="entry name" value="PROTEIN_KINASE_ATP"/>
    <property type="match status" value="1"/>
</dbReference>
<dbReference type="InterPro" id="IPR017441">
    <property type="entry name" value="Protein_kinase_ATP_BS"/>
</dbReference>
<dbReference type="InterPro" id="IPR011009">
    <property type="entry name" value="Kinase-like_dom_sf"/>
</dbReference>
<dbReference type="Gene3D" id="1.10.510.10">
    <property type="entry name" value="Transferase(Phosphotransferase) domain 1"/>
    <property type="match status" value="1"/>
</dbReference>
<proteinExistence type="predicted"/>
<comment type="subcellular location">
    <subcellularLocation>
        <location evidence="1">Membrane</location>
        <topology evidence="1">Multi-pass membrane protein</topology>
    </subcellularLocation>
</comment>
<evidence type="ECO:0000313" key="19">
    <source>
        <dbReference type="EMBL" id="RHY55618.1"/>
    </source>
</evidence>
<sequence length="900" mass="100406">MAWDTHVLLRYMRYINVILALFQALTGFFGLFDLAMLNVTSFLIAVYVIIFALLLLAFECRFSSMEPTIRQLFGFLFTYRGRTAFIFFVGFMNFGMRDAMAKLAGVLMCTNAFLNLVVMTCHPSFRSGALRADMDPTTGYTAGEDETAQVLKANSHLAAQAGTYAFSHLSPDVATQVYNASSVEYQPHNLPPRRAKAKSSPAYPQQTPSVWTSPGNGSAVVHVETVRRYLLKLTPIEGKDLLPTARYPFCTLVLLDKDLKELKGEKRRTPVGKVHHAASNNPMWSPLKAAVLRSMESSNESNMPLGIGVAAAAEEYTFGTTVNLRKAKYVLVKCKDKGQVQTEDLGRLLLALDDLDTSGMELTSWYDLQMHTGMKRVQGKLRLSCRIIREPSRKQLWLAAEQMRAEISVKDHYLYLKCHPKSFSGRHATEWMLRHGLNRPMKGGITCSTEEEALLLGQCWLRAGILTAISSFGGTSGGTSAYFQNTSWKYYRFAVNHLDPFIQRDKQRECHCFLRPSQLDASSSRSSRSSRSQKKAPVPLTIDDFELLGVLGTGTFGRVVSARHRASNRVFAIKIVHKFGMDDVSKATAKRERDVLMEATHPFVASLHFAFQNEDKLYMGMEYLSGGDLRYHIMAHHLQQHTHHVAGIGATTNTLTPSRIKLYAAELVAALAHLHSLHIIYRDLKPENVLVARDGHIKLVDFGLSKVTTPSSTNKSLAGSPEYIAPEVLLVNSSNASSSAGGSDAGYTDACDWWSLGVLLYELYVGRTPFQDANKAIMYRNIAEGPVYIPTEWGPDVASLLRGLIDRDVATRLGGSTNVTPIPFDIMNHVYFSGINWDILQAKGGPPPEWVPDPDEVYVDDEFRSVVPVDTPEWRMLDDVDRAREHVDGFSFRPTEVFQP</sequence>
<feature type="domain" description="Protein kinase" evidence="17">
    <location>
        <begin position="545"/>
        <end position="832"/>
    </location>
</feature>
<dbReference type="AlphaFoldDB" id="A0A418BX59"/>
<keyword evidence="6 16" id="KW-0812">Transmembrane</keyword>
<dbReference type="SUPFAM" id="SSF46785">
    <property type="entry name" value="Winged helix' DNA-binding domain"/>
    <property type="match status" value="1"/>
</dbReference>
<dbReference type="PROSITE" id="PS50186">
    <property type="entry name" value="DEP"/>
    <property type="match status" value="1"/>
</dbReference>
<dbReference type="GO" id="GO:0035556">
    <property type="term" value="P:intracellular signal transduction"/>
    <property type="evidence" value="ECO:0007669"/>
    <property type="project" value="InterPro"/>
</dbReference>
<dbReference type="CDD" id="cd05123">
    <property type="entry name" value="STKc_AGC"/>
    <property type="match status" value="1"/>
</dbReference>
<keyword evidence="11 16" id="KW-0472">Membrane</keyword>
<keyword evidence="10 16" id="KW-1133">Transmembrane helix</keyword>
<feature type="binding site" evidence="14">
    <location>
        <position position="574"/>
    </location>
    <ligand>
        <name>ATP</name>
        <dbReference type="ChEBI" id="CHEBI:30616"/>
    </ligand>
</feature>
<evidence type="ECO:0000256" key="1">
    <source>
        <dbReference type="ARBA" id="ARBA00004141"/>
    </source>
</evidence>
<evidence type="ECO:0000256" key="8">
    <source>
        <dbReference type="ARBA" id="ARBA00022777"/>
    </source>
</evidence>
<comment type="catalytic activity">
    <reaction evidence="12">
        <text>L-threonyl-[protein] + ATP = O-phospho-L-threonyl-[protein] + ADP + H(+)</text>
        <dbReference type="Rhea" id="RHEA:46608"/>
        <dbReference type="Rhea" id="RHEA-COMP:11060"/>
        <dbReference type="Rhea" id="RHEA-COMP:11605"/>
        <dbReference type="ChEBI" id="CHEBI:15378"/>
        <dbReference type="ChEBI" id="CHEBI:30013"/>
        <dbReference type="ChEBI" id="CHEBI:30616"/>
        <dbReference type="ChEBI" id="CHEBI:61977"/>
        <dbReference type="ChEBI" id="CHEBI:456216"/>
        <dbReference type="EC" id="2.7.11.1"/>
    </reaction>
</comment>
<dbReference type="Pfam" id="PF00069">
    <property type="entry name" value="Pkinase"/>
    <property type="match status" value="1"/>
</dbReference>
<dbReference type="GO" id="GO:0005524">
    <property type="term" value="F:ATP binding"/>
    <property type="evidence" value="ECO:0007669"/>
    <property type="project" value="UniProtKB-UniRule"/>
</dbReference>
<protein>
    <recommendedName>
        <fullName evidence="2">non-specific serine/threonine protein kinase</fullName>
        <ecNumber evidence="2">2.7.11.1</ecNumber>
    </recommendedName>
</protein>
<organism evidence="19 20">
    <name type="scientific">Aphanomyces astaci</name>
    <name type="common">Crayfish plague agent</name>
    <dbReference type="NCBI Taxonomy" id="112090"/>
    <lineage>
        <taxon>Eukaryota</taxon>
        <taxon>Sar</taxon>
        <taxon>Stramenopiles</taxon>
        <taxon>Oomycota</taxon>
        <taxon>Saprolegniomycetes</taxon>
        <taxon>Saprolegniales</taxon>
        <taxon>Verrucalvaceae</taxon>
        <taxon>Aphanomyces</taxon>
    </lineage>
</organism>
<evidence type="ECO:0000256" key="12">
    <source>
        <dbReference type="ARBA" id="ARBA00047899"/>
    </source>
</evidence>
<dbReference type="CDD" id="cd04371">
    <property type="entry name" value="DEP"/>
    <property type="match status" value="1"/>
</dbReference>
<evidence type="ECO:0000256" key="7">
    <source>
        <dbReference type="ARBA" id="ARBA00022741"/>
    </source>
</evidence>
<dbReference type="Gene3D" id="1.10.10.10">
    <property type="entry name" value="Winged helix-like DNA-binding domain superfamily/Winged helix DNA-binding domain"/>
    <property type="match status" value="1"/>
</dbReference>
<evidence type="ECO:0000256" key="10">
    <source>
        <dbReference type="ARBA" id="ARBA00022989"/>
    </source>
</evidence>
<dbReference type="PANTHER" id="PTHR24351">
    <property type="entry name" value="RIBOSOMAL PROTEIN S6 KINASE"/>
    <property type="match status" value="1"/>
</dbReference>
<evidence type="ECO:0000256" key="15">
    <source>
        <dbReference type="SAM" id="MobiDB-lite"/>
    </source>
</evidence>
<evidence type="ECO:0000256" key="14">
    <source>
        <dbReference type="PROSITE-ProRule" id="PRU10141"/>
    </source>
</evidence>
<evidence type="ECO:0000256" key="13">
    <source>
        <dbReference type="ARBA" id="ARBA00048679"/>
    </source>
</evidence>
<keyword evidence="5" id="KW-0808">Transferase</keyword>
<dbReference type="Gene3D" id="2.60.40.150">
    <property type="entry name" value="C2 domain"/>
    <property type="match status" value="1"/>
</dbReference>
<keyword evidence="7 14" id="KW-0547">Nucleotide-binding</keyword>
<evidence type="ECO:0000256" key="5">
    <source>
        <dbReference type="ARBA" id="ARBA00022679"/>
    </source>
</evidence>
<evidence type="ECO:0000256" key="9">
    <source>
        <dbReference type="ARBA" id="ARBA00022840"/>
    </source>
</evidence>
<dbReference type="SMART" id="SM00220">
    <property type="entry name" value="S_TKc"/>
    <property type="match status" value="1"/>
</dbReference>
<evidence type="ECO:0000256" key="2">
    <source>
        <dbReference type="ARBA" id="ARBA00012513"/>
    </source>
</evidence>
<dbReference type="GO" id="GO:0004674">
    <property type="term" value="F:protein serine/threonine kinase activity"/>
    <property type="evidence" value="ECO:0007669"/>
    <property type="project" value="UniProtKB-KW"/>
</dbReference>
<dbReference type="VEuPathDB" id="FungiDB:H257_13278"/>
<reference evidence="19 20" key="1">
    <citation type="submission" date="2018-08" db="EMBL/GenBank/DDBJ databases">
        <title>Aphanomyces genome sequencing and annotation.</title>
        <authorList>
            <person name="Minardi D."/>
            <person name="Oidtmann B."/>
            <person name="Van Der Giezen M."/>
            <person name="Studholme D.J."/>
        </authorList>
    </citation>
    <scope>NUCLEOTIDE SEQUENCE [LARGE SCALE GENOMIC DNA]</scope>
    <source>
        <strain evidence="19 20">Si</strain>
    </source>
</reference>
<dbReference type="InterPro" id="IPR045270">
    <property type="entry name" value="STKc_AGC"/>
</dbReference>
<dbReference type="InterPro" id="IPR035892">
    <property type="entry name" value="C2_domain_sf"/>
</dbReference>
<dbReference type="PROSITE" id="PS50011">
    <property type="entry name" value="PROTEIN_KINASE_DOM"/>
    <property type="match status" value="1"/>
</dbReference>
<keyword evidence="9 14" id="KW-0067">ATP-binding</keyword>
<evidence type="ECO:0000313" key="20">
    <source>
        <dbReference type="Proteomes" id="UP000283543"/>
    </source>
</evidence>
<evidence type="ECO:0000256" key="6">
    <source>
        <dbReference type="ARBA" id="ARBA00022692"/>
    </source>
</evidence>
<dbReference type="InterPro" id="IPR013714">
    <property type="entry name" value="Golgi_TVP15"/>
</dbReference>
<dbReference type="EC" id="2.7.11.1" evidence="2"/>
<dbReference type="InterPro" id="IPR008271">
    <property type="entry name" value="Ser/Thr_kinase_AS"/>
</dbReference>